<dbReference type="AlphaFoldDB" id="F0H746"/>
<gene>
    <name evidence="2" type="ORF">HMPREF9303_1275</name>
</gene>
<organism evidence="2 3">
    <name type="scientific">Prevotella denticola CRIS 18C-A</name>
    <dbReference type="NCBI Taxonomy" id="944557"/>
    <lineage>
        <taxon>Bacteria</taxon>
        <taxon>Pseudomonadati</taxon>
        <taxon>Bacteroidota</taxon>
        <taxon>Bacteroidia</taxon>
        <taxon>Bacteroidales</taxon>
        <taxon>Prevotellaceae</taxon>
        <taxon>Prevotella</taxon>
    </lineage>
</organism>
<feature type="transmembrane region" description="Helical" evidence="1">
    <location>
        <begin position="17"/>
        <end position="38"/>
    </location>
</feature>
<keyword evidence="1" id="KW-0472">Membrane</keyword>
<reference evidence="2 3" key="1">
    <citation type="submission" date="2011-02" db="EMBL/GenBank/DDBJ databases">
        <authorList>
            <person name="Durkin A.S."/>
            <person name="Madupu R."/>
            <person name="Torralba M."/>
            <person name="Gillis M."/>
            <person name="Methe B."/>
            <person name="Sutton G."/>
            <person name="Nelson K.E."/>
        </authorList>
    </citation>
    <scope>NUCLEOTIDE SEQUENCE [LARGE SCALE GENOMIC DNA]</scope>
    <source>
        <strain evidence="2 3">CRIS 18C-A</strain>
    </source>
</reference>
<protein>
    <submittedName>
        <fullName evidence="2">Uncharacterized protein</fullName>
    </submittedName>
</protein>
<evidence type="ECO:0000256" key="1">
    <source>
        <dbReference type="SAM" id="Phobius"/>
    </source>
</evidence>
<dbReference type="Proteomes" id="UP000003155">
    <property type="component" value="Unassembled WGS sequence"/>
</dbReference>
<name>F0H746_9BACT</name>
<keyword evidence="3" id="KW-1185">Reference proteome</keyword>
<comment type="caution">
    <text evidence="2">The sequence shown here is derived from an EMBL/GenBank/DDBJ whole genome shotgun (WGS) entry which is preliminary data.</text>
</comment>
<keyword evidence="1" id="KW-0812">Transmembrane</keyword>
<evidence type="ECO:0000313" key="3">
    <source>
        <dbReference type="Proteomes" id="UP000003155"/>
    </source>
</evidence>
<evidence type="ECO:0000313" key="2">
    <source>
        <dbReference type="EMBL" id="EGC86353.1"/>
    </source>
</evidence>
<sequence>MFTRLHCPLLGLWNCRYIMLVFAGYYKSLFFPICAFYGRIT</sequence>
<keyword evidence="1" id="KW-1133">Transmembrane helix</keyword>
<accession>F0H746</accession>
<dbReference type="EMBL" id="AEXO01000067">
    <property type="protein sequence ID" value="EGC86353.1"/>
    <property type="molecule type" value="Genomic_DNA"/>
</dbReference>
<proteinExistence type="predicted"/>